<dbReference type="Proteomes" id="UP001592528">
    <property type="component" value="Unassembled WGS sequence"/>
</dbReference>
<name>A0ABV6UJM5_9ACTN</name>
<evidence type="ECO:0000256" key="4">
    <source>
        <dbReference type="SAM" id="SignalP"/>
    </source>
</evidence>
<proteinExistence type="inferred from homology"/>
<dbReference type="InterPro" id="IPR030678">
    <property type="entry name" value="Peptide/Ni-bd"/>
</dbReference>
<evidence type="ECO:0000256" key="1">
    <source>
        <dbReference type="ARBA" id="ARBA00005695"/>
    </source>
</evidence>
<dbReference type="PANTHER" id="PTHR30290:SF9">
    <property type="entry name" value="OLIGOPEPTIDE-BINDING PROTEIN APPA"/>
    <property type="match status" value="1"/>
</dbReference>
<dbReference type="SUPFAM" id="SSF53850">
    <property type="entry name" value="Periplasmic binding protein-like II"/>
    <property type="match status" value="1"/>
</dbReference>
<feature type="domain" description="Solute-binding protein family 5" evidence="5">
    <location>
        <begin position="91"/>
        <end position="456"/>
    </location>
</feature>
<dbReference type="Pfam" id="PF00496">
    <property type="entry name" value="SBP_bac_5"/>
    <property type="match status" value="1"/>
</dbReference>
<dbReference type="InterPro" id="IPR000914">
    <property type="entry name" value="SBP_5_dom"/>
</dbReference>
<evidence type="ECO:0000313" key="6">
    <source>
        <dbReference type="EMBL" id="MFC1401668.1"/>
    </source>
</evidence>
<dbReference type="RefSeq" id="WP_030261944.1">
    <property type="nucleotide sequence ID" value="NZ_JBHEZZ010000004.1"/>
</dbReference>
<gene>
    <name evidence="6" type="ORF">ACEZDJ_10245</name>
</gene>
<reference evidence="6 7" key="1">
    <citation type="submission" date="2024-09" db="EMBL/GenBank/DDBJ databases">
        <authorList>
            <person name="Lee S.D."/>
        </authorList>
    </citation>
    <scope>NUCLEOTIDE SEQUENCE [LARGE SCALE GENOMIC DNA]</scope>
    <source>
        <strain evidence="6 7">N1-5</strain>
    </source>
</reference>
<protein>
    <submittedName>
        <fullName evidence="6">ABC transporter substrate-binding protein</fullName>
    </submittedName>
</protein>
<comment type="similarity">
    <text evidence="1">Belongs to the bacterial solute-binding protein 5 family.</text>
</comment>
<organism evidence="6 7">
    <name type="scientific">Streptacidiphilus cavernicola</name>
    <dbReference type="NCBI Taxonomy" id="3342716"/>
    <lineage>
        <taxon>Bacteria</taxon>
        <taxon>Bacillati</taxon>
        <taxon>Actinomycetota</taxon>
        <taxon>Actinomycetes</taxon>
        <taxon>Kitasatosporales</taxon>
        <taxon>Streptomycetaceae</taxon>
        <taxon>Streptacidiphilus</taxon>
    </lineage>
</organism>
<keyword evidence="3 4" id="KW-0732">Signal</keyword>
<accession>A0ABV6UJM5</accession>
<dbReference type="Gene3D" id="3.10.105.10">
    <property type="entry name" value="Dipeptide-binding Protein, Domain 3"/>
    <property type="match status" value="1"/>
</dbReference>
<sequence>MRVNRTATALFAGGLAITCLAACSSSNPGTKSNNGSSSGATVLKIGMPDATLTANNNPYLNSSAAAALGYRFMIYEPMAMPNDANPAAAAKPWLATKWDWTNNYKTVTFTLRSGVTFSDGSPMTADDVAYSFQILKDKPALNFNALDIASTSASGSTVTVNFNTSQFVTQAKVLKTFVIQKKQWSAMSDPTTDVVSNPIGTGPYTLKSINTQNAILDARASGYWQTAPKVKELQYTSYSGNDTMTTALTSGAAEWSYVFIPNAKTIYAAKDPAHNHLYFPPNLSADGLWINTTVKPFDNPALRGAMAMVINREDIFNQGESGYFKPLVNSVTGLPTPAGNSFIAPQYQGKTATVDVAGAKAKLTAAGFKYNGSNLVDPSGKPVSITLTDPAGWSDYQTDLSIIADNFSKIGIKTTIDKADENAWTKAIGAGNFQAAMHWTNGGSTPYDFYENIMDGANLKPIGTDSPNGNYGRFNSPQATQALKDYANASDDASRAKALSTIEDIMVQQTPMIPTSAGNVGAEYSTKNWSGWPDDSNEYAGGQPTIPNALQVVLSLTPAK</sequence>
<dbReference type="Gene3D" id="3.40.190.10">
    <property type="entry name" value="Periplasmic binding protein-like II"/>
    <property type="match status" value="1"/>
</dbReference>
<evidence type="ECO:0000256" key="2">
    <source>
        <dbReference type="ARBA" id="ARBA00022448"/>
    </source>
</evidence>
<dbReference type="CDD" id="cd08509">
    <property type="entry name" value="PBP2_TmCBP_oligosaccharides_like"/>
    <property type="match status" value="1"/>
</dbReference>
<feature type="chain" id="PRO_5047302623" evidence="4">
    <location>
        <begin position="22"/>
        <end position="560"/>
    </location>
</feature>
<dbReference type="PIRSF" id="PIRSF002741">
    <property type="entry name" value="MppA"/>
    <property type="match status" value="1"/>
</dbReference>
<evidence type="ECO:0000256" key="3">
    <source>
        <dbReference type="ARBA" id="ARBA00022729"/>
    </source>
</evidence>
<evidence type="ECO:0000313" key="7">
    <source>
        <dbReference type="Proteomes" id="UP001592528"/>
    </source>
</evidence>
<comment type="caution">
    <text evidence="6">The sequence shown here is derived from an EMBL/GenBank/DDBJ whole genome shotgun (WGS) entry which is preliminary data.</text>
</comment>
<dbReference type="Gene3D" id="3.90.76.10">
    <property type="entry name" value="Dipeptide-binding Protein, Domain 1"/>
    <property type="match status" value="1"/>
</dbReference>
<dbReference type="PANTHER" id="PTHR30290">
    <property type="entry name" value="PERIPLASMIC BINDING COMPONENT OF ABC TRANSPORTER"/>
    <property type="match status" value="1"/>
</dbReference>
<keyword evidence="2" id="KW-0813">Transport</keyword>
<evidence type="ECO:0000259" key="5">
    <source>
        <dbReference type="Pfam" id="PF00496"/>
    </source>
</evidence>
<feature type="signal peptide" evidence="4">
    <location>
        <begin position="1"/>
        <end position="21"/>
    </location>
</feature>
<dbReference type="InterPro" id="IPR039424">
    <property type="entry name" value="SBP_5"/>
</dbReference>
<keyword evidence="7" id="KW-1185">Reference proteome</keyword>
<dbReference type="EMBL" id="JBHEZZ010000004">
    <property type="protein sequence ID" value="MFC1401668.1"/>
    <property type="molecule type" value="Genomic_DNA"/>
</dbReference>